<evidence type="ECO:0000313" key="3">
    <source>
        <dbReference type="EMBL" id="KAK7680885.1"/>
    </source>
</evidence>
<proteinExistence type="predicted"/>
<keyword evidence="2" id="KW-0472">Membrane</keyword>
<dbReference type="EMBL" id="JASBNA010000046">
    <property type="protein sequence ID" value="KAK7680885.1"/>
    <property type="molecule type" value="Genomic_DNA"/>
</dbReference>
<sequence>MTPPNSLNEPYVASRVFLPRVVSSPSVDKYCLLPGRRGGRAIITAATAVACIGFVLQLAAGILCLRALLISRRKSKSKITTYLIFHTSTLWIINVTVLILATLAFQWHFGSMKLVNTDDWVERMCFPSSNENDNIQLYPEDSILLGTERLSQRLDILALLSNISFGISGVLSDAMLIWRCRQIWKFTLFSRPNLIVIFPIFLLAGSMVPLIYSCISDVFYNFIILSYAATTLALNLLLTTLIILRLWQRKTQLRKVLGTSHGRHYDVLSIVFVESASMNAIFSILFLASTVVMSQTMESMFFVWIAATPVVQACSNYLIIYRGSKGWYGSWSNDVTIANPSVTSAFRTSSSQTLENNAPDDNLSEISSFGH</sequence>
<feature type="transmembrane region" description="Helical" evidence="2">
    <location>
        <begin position="156"/>
        <end position="180"/>
    </location>
</feature>
<protein>
    <submittedName>
        <fullName evidence="3">Uncharacterized protein</fullName>
    </submittedName>
</protein>
<feature type="transmembrane region" description="Helical" evidence="2">
    <location>
        <begin position="81"/>
        <end position="105"/>
    </location>
</feature>
<organism evidence="3 4">
    <name type="scientific">Cerrena zonata</name>
    <dbReference type="NCBI Taxonomy" id="2478898"/>
    <lineage>
        <taxon>Eukaryota</taxon>
        <taxon>Fungi</taxon>
        <taxon>Dikarya</taxon>
        <taxon>Basidiomycota</taxon>
        <taxon>Agaricomycotina</taxon>
        <taxon>Agaricomycetes</taxon>
        <taxon>Polyporales</taxon>
        <taxon>Cerrenaceae</taxon>
        <taxon>Cerrena</taxon>
    </lineage>
</organism>
<keyword evidence="4" id="KW-1185">Reference proteome</keyword>
<feature type="transmembrane region" description="Helical" evidence="2">
    <location>
        <begin position="301"/>
        <end position="320"/>
    </location>
</feature>
<name>A0AAW0FPJ1_9APHY</name>
<gene>
    <name evidence="3" type="ORF">QCA50_016195</name>
</gene>
<dbReference type="AlphaFoldDB" id="A0AAW0FPJ1"/>
<evidence type="ECO:0000256" key="2">
    <source>
        <dbReference type="SAM" id="Phobius"/>
    </source>
</evidence>
<comment type="caution">
    <text evidence="3">The sequence shown here is derived from an EMBL/GenBank/DDBJ whole genome shotgun (WGS) entry which is preliminary data.</text>
</comment>
<feature type="transmembrane region" description="Helical" evidence="2">
    <location>
        <begin position="265"/>
        <end position="289"/>
    </location>
</feature>
<evidence type="ECO:0000313" key="4">
    <source>
        <dbReference type="Proteomes" id="UP001385951"/>
    </source>
</evidence>
<feature type="region of interest" description="Disordered" evidence="1">
    <location>
        <begin position="350"/>
        <end position="371"/>
    </location>
</feature>
<accession>A0AAW0FPJ1</accession>
<keyword evidence="2" id="KW-1133">Transmembrane helix</keyword>
<feature type="transmembrane region" description="Helical" evidence="2">
    <location>
        <begin position="218"/>
        <end position="244"/>
    </location>
</feature>
<dbReference type="Proteomes" id="UP001385951">
    <property type="component" value="Unassembled WGS sequence"/>
</dbReference>
<evidence type="ECO:0000256" key="1">
    <source>
        <dbReference type="SAM" id="MobiDB-lite"/>
    </source>
</evidence>
<reference evidence="3 4" key="1">
    <citation type="submission" date="2022-09" db="EMBL/GenBank/DDBJ databases">
        <authorList>
            <person name="Palmer J.M."/>
        </authorList>
    </citation>
    <scope>NUCLEOTIDE SEQUENCE [LARGE SCALE GENOMIC DNA]</scope>
    <source>
        <strain evidence="3 4">DSM 7382</strain>
    </source>
</reference>
<keyword evidence="2" id="KW-0812">Transmembrane</keyword>
<feature type="transmembrane region" description="Helical" evidence="2">
    <location>
        <begin position="192"/>
        <end position="212"/>
    </location>
</feature>
<feature type="transmembrane region" description="Helical" evidence="2">
    <location>
        <begin position="42"/>
        <end position="69"/>
    </location>
</feature>